<dbReference type="Proteomes" id="UP000295050">
    <property type="component" value="Unassembled WGS sequence"/>
</dbReference>
<dbReference type="RefSeq" id="WP_132951729.1">
    <property type="nucleotide sequence ID" value="NZ_SLXU01000009.1"/>
</dbReference>
<evidence type="ECO:0000313" key="3">
    <source>
        <dbReference type="Proteomes" id="UP000295050"/>
    </source>
</evidence>
<protein>
    <submittedName>
        <fullName evidence="2">SnoaL-like protein</fullName>
    </submittedName>
</protein>
<dbReference type="AlphaFoldDB" id="A0A4V2SW13"/>
<accession>A0A4V2SW13</accession>
<evidence type="ECO:0000313" key="2">
    <source>
        <dbReference type="EMBL" id="TCP60586.1"/>
    </source>
</evidence>
<dbReference type="InterPro" id="IPR037401">
    <property type="entry name" value="SnoaL-like"/>
</dbReference>
<proteinExistence type="predicted"/>
<keyword evidence="3" id="KW-1185">Reference proteome</keyword>
<organism evidence="2 3">
    <name type="scientific">Rhodovulum bhavnagarense</name>
    <dbReference type="NCBI Taxonomy" id="992286"/>
    <lineage>
        <taxon>Bacteria</taxon>
        <taxon>Pseudomonadati</taxon>
        <taxon>Pseudomonadota</taxon>
        <taxon>Alphaproteobacteria</taxon>
        <taxon>Rhodobacterales</taxon>
        <taxon>Paracoccaceae</taxon>
        <taxon>Rhodovulum</taxon>
    </lineage>
</organism>
<name>A0A4V2SW13_9RHOB</name>
<dbReference type="InterPro" id="IPR032710">
    <property type="entry name" value="NTF2-like_dom_sf"/>
</dbReference>
<dbReference type="OrthoDB" id="7844074at2"/>
<evidence type="ECO:0000259" key="1">
    <source>
        <dbReference type="Pfam" id="PF12680"/>
    </source>
</evidence>
<feature type="domain" description="SnoaL-like" evidence="1">
    <location>
        <begin position="8"/>
        <end position="109"/>
    </location>
</feature>
<comment type="caution">
    <text evidence="2">The sequence shown here is derived from an EMBL/GenBank/DDBJ whole genome shotgun (WGS) entry which is preliminary data.</text>
</comment>
<dbReference type="Pfam" id="PF12680">
    <property type="entry name" value="SnoaL_2"/>
    <property type="match status" value="1"/>
</dbReference>
<dbReference type="SUPFAM" id="SSF54427">
    <property type="entry name" value="NTF2-like"/>
    <property type="match status" value="1"/>
</dbReference>
<sequence length="141" mass="15869">MGRVSQLEEWYRRVYLLGELDAVETLFTADTRAEGMLADSCVGPEDIRVFAMALMHMVEAPRFRIVNAVEAGDWLAALIETEAIRADTGRPIRVFGQLMARFQGDRIAEAYNNFDFFSFFEQMDILPPNSLALGMGGQRIA</sequence>
<reference evidence="2 3" key="1">
    <citation type="submission" date="2019-03" db="EMBL/GenBank/DDBJ databases">
        <title>Genomic Encyclopedia of Type Strains, Phase IV (KMG-IV): sequencing the most valuable type-strain genomes for metagenomic binning, comparative biology and taxonomic classification.</title>
        <authorList>
            <person name="Goeker M."/>
        </authorList>
    </citation>
    <scope>NUCLEOTIDE SEQUENCE [LARGE SCALE GENOMIC DNA]</scope>
    <source>
        <strain evidence="2 3">DSM 24766</strain>
    </source>
</reference>
<gene>
    <name evidence="2" type="ORF">EV663_10993</name>
</gene>
<dbReference type="Gene3D" id="3.10.450.50">
    <property type="match status" value="1"/>
</dbReference>
<dbReference type="EMBL" id="SLXU01000009">
    <property type="protein sequence ID" value="TCP60586.1"/>
    <property type="molecule type" value="Genomic_DNA"/>
</dbReference>